<keyword evidence="2" id="KW-1185">Reference proteome</keyword>
<dbReference type="GO" id="GO:0004672">
    <property type="term" value="F:protein kinase activity"/>
    <property type="evidence" value="ECO:0007669"/>
    <property type="project" value="InterPro"/>
</dbReference>
<dbReference type="Pfam" id="PF00069">
    <property type="entry name" value="Pkinase"/>
    <property type="match status" value="1"/>
</dbReference>
<reference evidence="3" key="1">
    <citation type="submission" date="2016-06" db="UniProtKB">
        <authorList>
            <consortium name="WormBaseParasite"/>
        </authorList>
    </citation>
    <scope>IDENTIFICATION</scope>
</reference>
<dbReference type="InterPro" id="IPR011009">
    <property type="entry name" value="Kinase-like_dom_sf"/>
</dbReference>
<proteinExistence type="predicted"/>
<organism evidence="2 3">
    <name type="scientific">Toxocara canis</name>
    <name type="common">Canine roundworm</name>
    <dbReference type="NCBI Taxonomy" id="6265"/>
    <lineage>
        <taxon>Eukaryota</taxon>
        <taxon>Metazoa</taxon>
        <taxon>Ecdysozoa</taxon>
        <taxon>Nematoda</taxon>
        <taxon>Chromadorea</taxon>
        <taxon>Rhabditida</taxon>
        <taxon>Spirurina</taxon>
        <taxon>Ascaridomorpha</taxon>
        <taxon>Ascaridoidea</taxon>
        <taxon>Toxocaridae</taxon>
        <taxon>Toxocara</taxon>
    </lineage>
</organism>
<dbReference type="AlphaFoldDB" id="A0A183U3Y1"/>
<evidence type="ECO:0000313" key="3">
    <source>
        <dbReference type="WBParaSite" id="TCNE_0000320101-mRNA-1"/>
    </source>
</evidence>
<evidence type="ECO:0000313" key="2">
    <source>
        <dbReference type="Proteomes" id="UP000050794"/>
    </source>
</evidence>
<dbReference type="SUPFAM" id="SSF56112">
    <property type="entry name" value="Protein kinase-like (PK-like)"/>
    <property type="match status" value="1"/>
</dbReference>
<feature type="domain" description="Protein kinase" evidence="1">
    <location>
        <begin position="1"/>
        <end position="167"/>
    </location>
</feature>
<dbReference type="Gene3D" id="1.10.510.10">
    <property type="entry name" value="Transferase(Phosphotransferase) domain 1"/>
    <property type="match status" value="1"/>
</dbReference>
<evidence type="ECO:0000259" key="1">
    <source>
        <dbReference type="PROSITE" id="PS50011"/>
    </source>
</evidence>
<sequence length="167" mass="19508">LIHPNLVKFHKYWTDLGSEKPRIVFITEYMSSGSLARFLQRTRKSGSSLSLTAWKKWTTQILSALNYLHSCNPPIVHANLTCSTIFIQHNGLIKIGCVAPSAIHHHVKTFRENIKNLHYVAPEYQRKIAFCFYFVPYTSVILCYSRNFINFPILRLRMLNVFLSHYF</sequence>
<dbReference type="GO" id="GO:0005524">
    <property type="term" value="F:ATP binding"/>
    <property type="evidence" value="ECO:0007669"/>
    <property type="project" value="InterPro"/>
</dbReference>
<dbReference type="InterPro" id="IPR050588">
    <property type="entry name" value="WNK_Ser-Thr_kinase"/>
</dbReference>
<name>A0A183U3Y1_TOXCA</name>
<dbReference type="PROSITE" id="PS50011">
    <property type="entry name" value="PROTEIN_KINASE_DOM"/>
    <property type="match status" value="1"/>
</dbReference>
<dbReference type="InterPro" id="IPR000719">
    <property type="entry name" value="Prot_kinase_dom"/>
</dbReference>
<protein>
    <submittedName>
        <fullName evidence="3">Protein kinase domain-containing protein</fullName>
    </submittedName>
</protein>
<dbReference type="Proteomes" id="UP000050794">
    <property type="component" value="Unassembled WGS sequence"/>
</dbReference>
<accession>A0A183U3Y1</accession>
<dbReference type="PANTHER" id="PTHR13902">
    <property type="entry name" value="SERINE/THREONINE-PROTEIN KINASE WNK WITH NO LYSINE -RELATED"/>
    <property type="match status" value="1"/>
</dbReference>
<dbReference type="WBParaSite" id="TCNE_0000320101-mRNA-1">
    <property type="protein sequence ID" value="TCNE_0000320101-mRNA-1"/>
    <property type="gene ID" value="TCNE_0000320101"/>
</dbReference>